<accession>H5UTC9</accession>
<evidence type="ECO:0008006" key="4">
    <source>
        <dbReference type="Google" id="ProtNLM"/>
    </source>
</evidence>
<reference evidence="2 3" key="1">
    <citation type="submission" date="2012-02" db="EMBL/GenBank/DDBJ databases">
        <title>Whole genome shotgun sequence of Mobilicoccus pelagius NBRC 104925.</title>
        <authorList>
            <person name="Yoshida Y."/>
            <person name="Hosoyama A."/>
            <person name="Tsuchikane K."/>
            <person name="Katsumata H."/>
            <person name="Yamazaki S."/>
            <person name="Fujita N."/>
        </authorList>
    </citation>
    <scope>NUCLEOTIDE SEQUENCE [LARGE SCALE GENOMIC DNA]</scope>
    <source>
        <strain evidence="2 3">NBRC 104925</strain>
    </source>
</reference>
<keyword evidence="3" id="KW-1185">Reference proteome</keyword>
<feature type="transmembrane region" description="Helical" evidence="1">
    <location>
        <begin position="229"/>
        <end position="249"/>
    </location>
</feature>
<feature type="transmembrane region" description="Helical" evidence="1">
    <location>
        <begin position="109"/>
        <end position="130"/>
    </location>
</feature>
<dbReference type="AlphaFoldDB" id="H5UTC9"/>
<dbReference type="EMBL" id="BAFE01000071">
    <property type="protein sequence ID" value="GAB48987.1"/>
    <property type="molecule type" value="Genomic_DNA"/>
</dbReference>
<proteinExistence type="predicted"/>
<dbReference type="RefSeq" id="WP_009482885.1">
    <property type="nucleotide sequence ID" value="NZ_BAFE01000071.1"/>
</dbReference>
<feature type="transmembrane region" description="Helical" evidence="1">
    <location>
        <begin position="36"/>
        <end position="59"/>
    </location>
</feature>
<dbReference type="Pfam" id="PF10086">
    <property type="entry name" value="YhfC"/>
    <property type="match status" value="1"/>
</dbReference>
<feature type="transmembrane region" description="Helical" evidence="1">
    <location>
        <begin position="71"/>
        <end position="88"/>
    </location>
</feature>
<keyword evidence="1" id="KW-0472">Membrane</keyword>
<sequence length="271" mass="28065">MDPVMLLVGRAVLVVLLVGALWVLAARRLPAAWSSIGWGALAFPLSQVARTAFVVPVTLGLTAMLGTGSPALATASVVLAVLTSGLFEEGTRWVVLRWWAKRARSWREGVAFGLGHGGIEAVILLVVSAVNGVVLLGTADAVRGSVATATPEQLPALDAQIAAIRDLTLGSAALGLWERVPAIVVHVACTLLVLQAVRDRRPLLLLAAMVLHCALNAVAVGTAQVAGPVVVELALTAVAAVLLWAVLAGPLSRRRVDARVPHRPVPGDVAP</sequence>
<dbReference type="PIRSF" id="PIRSF033101">
    <property type="entry name" value="UCP033101"/>
    <property type="match status" value="1"/>
</dbReference>
<feature type="transmembrane region" description="Helical" evidence="1">
    <location>
        <begin position="180"/>
        <end position="197"/>
    </location>
</feature>
<comment type="caution">
    <text evidence="2">The sequence shown here is derived from an EMBL/GenBank/DDBJ whole genome shotgun (WGS) entry which is preliminary data.</text>
</comment>
<keyword evidence="1" id="KW-1133">Transmembrane helix</keyword>
<protein>
    <recommendedName>
        <fullName evidence="4">YhfC family intramembrane metalloprotease</fullName>
    </recommendedName>
</protein>
<feature type="transmembrane region" description="Helical" evidence="1">
    <location>
        <begin position="6"/>
        <end position="24"/>
    </location>
</feature>
<dbReference type="InterPro" id="IPR011397">
    <property type="entry name" value="YhfC"/>
</dbReference>
<dbReference type="OrthoDB" id="9807167at2"/>
<evidence type="ECO:0000313" key="3">
    <source>
        <dbReference type="Proteomes" id="UP000004367"/>
    </source>
</evidence>
<dbReference type="STRING" id="1089455.MOPEL_094_00040"/>
<feature type="transmembrane region" description="Helical" evidence="1">
    <location>
        <begin position="204"/>
        <end position="223"/>
    </location>
</feature>
<dbReference type="Proteomes" id="UP000004367">
    <property type="component" value="Unassembled WGS sequence"/>
</dbReference>
<evidence type="ECO:0000313" key="2">
    <source>
        <dbReference type="EMBL" id="GAB48987.1"/>
    </source>
</evidence>
<dbReference type="eggNOG" id="COG4377">
    <property type="taxonomic scope" value="Bacteria"/>
</dbReference>
<organism evidence="2 3">
    <name type="scientific">Mobilicoccus pelagius NBRC 104925</name>
    <dbReference type="NCBI Taxonomy" id="1089455"/>
    <lineage>
        <taxon>Bacteria</taxon>
        <taxon>Bacillati</taxon>
        <taxon>Actinomycetota</taxon>
        <taxon>Actinomycetes</taxon>
        <taxon>Micrococcales</taxon>
        <taxon>Dermatophilaceae</taxon>
        <taxon>Mobilicoccus</taxon>
    </lineage>
</organism>
<gene>
    <name evidence="2" type="ORF">MOPEL_094_00040</name>
</gene>
<evidence type="ECO:0000256" key="1">
    <source>
        <dbReference type="SAM" id="Phobius"/>
    </source>
</evidence>
<name>H5UTC9_9MICO</name>
<keyword evidence="1" id="KW-0812">Transmembrane</keyword>